<protein>
    <submittedName>
        <fullName evidence="1">Uncharacterized protein</fullName>
    </submittedName>
</protein>
<comment type="caution">
    <text evidence="1">The sequence shown here is derived from an EMBL/GenBank/DDBJ whole genome shotgun (WGS) entry which is preliminary data.</text>
</comment>
<evidence type="ECO:0000313" key="2">
    <source>
        <dbReference type="Proteomes" id="UP000805193"/>
    </source>
</evidence>
<proteinExistence type="predicted"/>
<gene>
    <name evidence="1" type="ORF">HPB47_018891</name>
</gene>
<reference evidence="1 2" key="1">
    <citation type="journal article" date="2020" name="Cell">
        <title>Large-Scale Comparative Analyses of Tick Genomes Elucidate Their Genetic Diversity and Vector Capacities.</title>
        <authorList>
            <consortium name="Tick Genome and Microbiome Consortium (TIGMIC)"/>
            <person name="Jia N."/>
            <person name="Wang J."/>
            <person name="Shi W."/>
            <person name="Du L."/>
            <person name="Sun Y."/>
            <person name="Zhan W."/>
            <person name="Jiang J.F."/>
            <person name="Wang Q."/>
            <person name="Zhang B."/>
            <person name="Ji P."/>
            <person name="Bell-Sakyi L."/>
            <person name="Cui X.M."/>
            <person name="Yuan T.T."/>
            <person name="Jiang B.G."/>
            <person name="Yang W.F."/>
            <person name="Lam T.T."/>
            <person name="Chang Q.C."/>
            <person name="Ding S.J."/>
            <person name="Wang X.J."/>
            <person name="Zhu J.G."/>
            <person name="Ruan X.D."/>
            <person name="Zhao L."/>
            <person name="Wei J.T."/>
            <person name="Ye R.Z."/>
            <person name="Que T.C."/>
            <person name="Du C.H."/>
            <person name="Zhou Y.H."/>
            <person name="Cheng J.X."/>
            <person name="Dai P.F."/>
            <person name="Guo W.B."/>
            <person name="Han X.H."/>
            <person name="Huang E.J."/>
            <person name="Li L.F."/>
            <person name="Wei W."/>
            <person name="Gao Y.C."/>
            <person name="Liu J.Z."/>
            <person name="Shao H.Z."/>
            <person name="Wang X."/>
            <person name="Wang C.C."/>
            <person name="Yang T.C."/>
            <person name="Huo Q.B."/>
            <person name="Li W."/>
            <person name="Chen H.Y."/>
            <person name="Chen S.E."/>
            <person name="Zhou L.G."/>
            <person name="Ni X.B."/>
            <person name="Tian J.H."/>
            <person name="Sheng Y."/>
            <person name="Liu T."/>
            <person name="Pan Y.S."/>
            <person name="Xia L.Y."/>
            <person name="Li J."/>
            <person name="Zhao F."/>
            <person name="Cao W.C."/>
        </authorList>
    </citation>
    <scope>NUCLEOTIDE SEQUENCE [LARGE SCALE GENOMIC DNA]</scope>
    <source>
        <strain evidence="1">Iper-2018</strain>
    </source>
</reference>
<sequence>MKEHQRDVKYSTSATRLKTELVDHAWTTGHTFDFTAATTLAKEDRQWTDPAVAAQKADYGVDIYLNEDQGLFSKSHIWRSTWSLSGDCKQSSTFAMTANQGRDPPMSRNVKRNSSCNVTDVKMKCHLTGRSPSSPDLVT</sequence>
<keyword evidence="2" id="KW-1185">Reference proteome</keyword>
<evidence type="ECO:0000313" key="1">
    <source>
        <dbReference type="EMBL" id="KAG0434783.1"/>
    </source>
</evidence>
<accession>A0AC60QN58</accession>
<dbReference type="Proteomes" id="UP000805193">
    <property type="component" value="Unassembled WGS sequence"/>
</dbReference>
<name>A0AC60QN58_IXOPE</name>
<organism evidence="1 2">
    <name type="scientific">Ixodes persulcatus</name>
    <name type="common">Taiga tick</name>
    <dbReference type="NCBI Taxonomy" id="34615"/>
    <lineage>
        <taxon>Eukaryota</taxon>
        <taxon>Metazoa</taxon>
        <taxon>Ecdysozoa</taxon>
        <taxon>Arthropoda</taxon>
        <taxon>Chelicerata</taxon>
        <taxon>Arachnida</taxon>
        <taxon>Acari</taxon>
        <taxon>Parasitiformes</taxon>
        <taxon>Ixodida</taxon>
        <taxon>Ixodoidea</taxon>
        <taxon>Ixodidae</taxon>
        <taxon>Ixodinae</taxon>
        <taxon>Ixodes</taxon>
    </lineage>
</organism>
<dbReference type="EMBL" id="JABSTQ010008190">
    <property type="protein sequence ID" value="KAG0434783.1"/>
    <property type="molecule type" value="Genomic_DNA"/>
</dbReference>